<reference evidence="1" key="1">
    <citation type="submission" date="2023-04" db="EMBL/GenBank/DDBJ databases">
        <title>Ambrosiozyma monospora NBRC 10751.</title>
        <authorList>
            <person name="Ichikawa N."/>
            <person name="Sato H."/>
            <person name="Tonouchi N."/>
        </authorList>
    </citation>
    <scope>NUCLEOTIDE SEQUENCE</scope>
    <source>
        <strain evidence="1">NBRC 10751</strain>
    </source>
</reference>
<accession>A0ACB5T979</accession>
<name>A0ACB5T979_AMBMO</name>
<dbReference type="Proteomes" id="UP001165064">
    <property type="component" value="Unassembled WGS sequence"/>
</dbReference>
<protein>
    <submittedName>
        <fullName evidence="1">Unnamed protein product</fullName>
    </submittedName>
</protein>
<keyword evidence="2" id="KW-1185">Reference proteome</keyword>
<gene>
    <name evidence="1" type="ORF">Amon02_000637400</name>
</gene>
<evidence type="ECO:0000313" key="1">
    <source>
        <dbReference type="EMBL" id="GME83747.1"/>
    </source>
</evidence>
<dbReference type="EMBL" id="BSXS01004954">
    <property type="protein sequence ID" value="GME83747.1"/>
    <property type="molecule type" value="Genomic_DNA"/>
</dbReference>
<comment type="caution">
    <text evidence="1">The sequence shown here is derived from an EMBL/GenBank/DDBJ whole genome shotgun (WGS) entry which is preliminary data.</text>
</comment>
<organism evidence="1 2">
    <name type="scientific">Ambrosiozyma monospora</name>
    <name type="common">Yeast</name>
    <name type="synonym">Endomycopsis monosporus</name>
    <dbReference type="NCBI Taxonomy" id="43982"/>
    <lineage>
        <taxon>Eukaryota</taxon>
        <taxon>Fungi</taxon>
        <taxon>Dikarya</taxon>
        <taxon>Ascomycota</taxon>
        <taxon>Saccharomycotina</taxon>
        <taxon>Pichiomycetes</taxon>
        <taxon>Pichiales</taxon>
        <taxon>Pichiaceae</taxon>
        <taxon>Ambrosiozyma</taxon>
    </lineage>
</organism>
<evidence type="ECO:0000313" key="2">
    <source>
        <dbReference type="Proteomes" id="UP001165064"/>
    </source>
</evidence>
<proteinExistence type="predicted"/>
<sequence>MLALVGVFGTGIFLSSGGVLYTTGPAGMFIAYLIMALITGLNQIALAEVASLMPATSATVRHLEHFVDEAFGFAYGWISVWGNIMPGEISAAAVIVSYWTDLSPAIWISIIIVIIVACNSYSVRFYGEVEFAFAMIKISLLVGLILVSLVITCGGGPDHTTIGFRYWREQAFKEYIFTGNKGKFVAFWKTISGVVYSYGGLNFAPSLAAEVKFPRRTIFRACKRVFFRISILMLVTVLMLTLIVSANDPKLASSAGNAKSSPFVIAITNSGIKVLPSIINAAVLTSAFSAANLSIVSGSRVLFALAVKHQAPRAFLKTTKRGVPWVGLLFVTFFMPLAYMNVSTTAANVFNWFQNLTSANLLVGWIFQSLNHISLMRAMKAQGYSRSELPHSVWFAPFAAWFSGIWCVIFLLTGGFVNFIKGHFLISSFFSAYFIIPLTAGLYLFWKFFKGTRYLRPEEVDLASLFEDVKRNPEPPYEKIRGWKIFTLIWS</sequence>